<sequence length="97" mass="11331">MYTDKHEKNLVKYFAIALNEPTNGLCQIQKYIKKTTPDNIQLRQKIKIFYEKQISAIPDIENTVSEIKKIKKLEEQFIPNMKNHLDSALAALDKPKK</sequence>
<gene>
    <name evidence="1" type="ORF">SteCoe_36806</name>
</gene>
<organism evidence="1 2">
    <name type="scientific">Stentor coeruleus</name>
    <dbReference type="NCBI Taxonomy" id="5963"/>
    <lineage>
        <taxon>Eukaryota</taxon>
        <taxon>Sar</taxon>
        <taxon>Alveolata</taxon>
        <taxon>Ciliophora</taxon>
        <taxon>Postciliodesmatophora</taxon>
        <taxon>Heterotrichea</taxon>
        <taxon>Heterotrichida</taxon>
        <taxon>Stentoridae</taxon>
        <taxon>Stentor</taxon>
    </lineage>
</organism>
<dbReference type="OrthoDB" id="10044187at2759"/>
<reference evidence="1 2" key="1">
    <citation type="submission" date="2016-11" db="EMBL/GenBank/DDBJ databases">
        <title>The macronuclear genome of Stentor coeruleus: a giant cell with tiny introns.</title>
        <authorList>
            <person name="Slabodnick M."/>
            <person name="Ruby J.G."/>
            <person name="Reiff S.B."/>
            <person name="Swart E.C."/>
            <person name="Gosai S."/>
            <person name="Prabakaran S."/>
            <person name="Witkowska E."/>
            <person name="Larue G.E."/>
            <person name="Fisher S."/>
            <person name="Freeman R.M."/>
            <person name="Gunawardena J."/>
            <person name="Chu W."/>
            <person name="Stover N.A."/>
            <person name="Gregory B.D."/>
            <person name="Nowacki M."/>
            <person name="Derisi J."/>
            <person name="Roy S.W."/>
            <person name="Marshall W.F."/>
            <person name="Sood P."/>
        </authorList>
    </citation>
    <scope>NUCLEOTIDE SEQUENCE [LARGE SCALE GENOMIC DNA]</scope>
    <source>
        <strain evidence="1">WM001</strain>
    </source>
</reference>
<dbReference type="InterPro" id="IPR019320">
    <property type="entry name" value="BORCS8"/>
</dbReference>
<keyword evidence="2" id="KW-1185">Reference proteome</keyword>
<name>A0A1R2APA0_9CILI</name>
<accession>A0A1R2APA0</accession>
<protein>
    <submittedName>
        <fullName evidence="1">Uncharacterized protein</fullName>
    </submittedName>
</protein>
<dbReference type="Pfam" id="PF10167">
    <property type="entry name" value="BORCS8"/>
    <property type="match status" value="1"/>
</dbReference>
<evidence type="ECO:0000313" key="2">
    <source>
        <dbReference type="Proteomes" id="UP000187209"/>
    </source>
</evidence>
<dbReference type="Proteomes" id="UP000187209">
    <property type="component" value="Unassembled WGS sequence"/>
</dbReference>
<comment type="caution">
    <text evidence="1">The sequence shown here is derived from an EMBL/GenBank/DDBJ whole genome shotgun (WGS) entry which is preliminary data.</text>
</comment>
<evidence type="ECO:0000313" key="1">
    <source>
        <dbReference type="EMBL" id="OMJ66368.1"/>
    </source>
</evidence>
<dbReference type="AlphaFoldDB" id="A0A1R2APA0"/>
<dbReference type="EMBL" id="MPUH01001737">
    <property type="protein sequence ID" value="OMJ66368.1"/>
    <property type="molecule type" value="Genomic_DNA"/>
</dbReference>
<proteinExistence type="predicted"/>